<dbReference type="EMBL" id="NJHN03000060">
    <property type="protein sequence ID" value="KAH9419095.1"/>
    <property type="molecule type" value="Genomic_DNA"/>
</dbReference>
<organism evidence="1 2">
    <name type="scientific">Dermatophagoides pteronyssinus</name>
    <name type="common">European house dust mite</name>
    <dbReference type="NCBI Taxonomy" id="6956"/>
    <lineage>
        <taxon>Eukaryota</taxon>
        <taxon>Metazoa</taxon>
        <taxon>Ecdysozoa</taxon>
        <taxon>Arthropoda</taxon>
        <taxon>Chelicerata</taxon>
        <taxon>Arachnida</taxon>
        <taxon>Acari</taxon>
        <taxon>Acariformes</taxon>
        <taxon>Sarcoptiformes</taxon>
        <taxon>Astigmata</taxon>
        <taxon>Psoroptidia</taxon>
        <taxon>Analgoidea</taxon>
        <taxon>Pyroglyphidae</taxon>
        <taxon>Dermatophagoidinae</taxon>
        <taxon>Dermatophagoides</taxon>
    </lineage>
</organism>
<reference evidence="1 2" key="1">
    <citation type="journal article" date="2018" name="J. Allergy Clin. Immunol.">
        <title>High-quality assembly of Dermatophagoides pteronyssinus genome and transcriptome reveals a wide range of novel allergens.</title>
        <authorList>
            <person name="Liu X.Y."/>
            <person name="Yang K.Y."/>
            <person name="Wang M.Q."/>
            <person name="Kwok J.S."/>
            <person name="Zeng X."/>
            <person name="Yang Z."/>
            <person name="Xiao X.J."/>
            <person name="Lau C.P."/>
            <person name="Li Y."/>
            <person name="Huang Z.M."/>
            <person name="Ba J.G."/>
            <person name="Yim A.K."/>
            <person name="Ouyang C.Y."/>
            <person name="Ngai S.M."/>
            <person name="Chan T.F."/>
            <person name="Leung E.L."/>
            <person name="Liu L."/>
            <person name="Liu Z.G."/>
            <person name="Tsui S.K."/>
        </authorList>
    </citation>
    <scope>NUCLEOTIDE SEQUENCE [LARGE SCALE GENOMIC DNA]</scope>
    <source>
        <strain evidence="1">Derp</strain>
    </source>
</reference>
<proteinExistence type="predicted"/>
<keyword evidence="2" id="KW-1185">Reference proteome</keyword>
<name>A0ABQ8J9N5_DERPT</name>
<dbReference type="Proteomes" id="UP000887458">
    <property type="component" value="Unassembled WGS sequence"/>
</dbReference>
<evidence type="ECO:0000313" key="2">
    <source>
        <dbReference type="Proteomes" id="UP000887458"/>
    </source>
</evidence>
<sequence>QSHNLGTRHQQIVSKPHGGTCVQFLTGHGKFQSYFHRFGLSTIDHCFCGHSPQTPLHLIFDCPLFADDRFVLTCKIGSFQRSDHSHLLSREILLNFLINVFQERITVVNRGTTFVNFFLKYCLNLFYNNVGNK</sequence>
<feature type="non-terminal residue" evidence="1">
    <location>
        <position position="1"/>
    </location>
</feature>
<protein>
    <submittedName>
        <fullName evidence="1">Uncharacterized protein</fullName>
    </submittedName>
</protein>
<gene>
    <name evidence="1" type="ORF">DERP_005597</name>
</gene>
<reference evidence="1 2" key="2">
    <citation type="journal article" date="2022" name="Mol. Biol. Evol.">
        <title>Comparative Genomics Reveals Insights into the Divergent Evolution of Astigmatic Mites and Household Pest Adaptations.</title>
        <authorList>
            <person name="Xiong Q."/>
            <person name="Wan A.T."/>
            <person name="Liu X."/>
            <person name="Fung C.S."/>
            <person name="Xiao X."/>
            <person name="Malainual N."/>
            <person name="Hou J."/>
            <person name="Wang L."/>
            <person name="Wang M."/>
            <person name="Yang K.Y."/>
            <person name="Cui Y."/>
            <person name="Leung E.L."/>
            <person name="Nong W."/>
            <person name="Shin S.K."/>
            <person name="Au S.W."/>
            <person name="Jeong K.Y."/>
            <person name="Chew F.T."/>
            <person name="Hui J.H."/>
            <person name="Leung T.F."/>
            <person name="Tungtrongchitr A."/>
            <person name="Zhong N."/>
            <person name="Liu Z."/>
            <person name="Tsui S.K."/>
        </authorList>
    </citation>
    <scope>NUCLEOTIDE SEQUENCE [LARGE SCALE GENOMIC DNA]</scope>
    <source>
        <strain evidence="1">Derp</strain>
    </source>
</reference>
<comment type="caution">
    <text evidence="1">The sequence shown here is derived from an EMBL/GenBank/DDBJ whole genome shotgun (WGS) entry which is preliminary data.</text>
</comment>
<evidence type="ECO:0000313" key="1">
    <source>
        <dbReference type="EMBL" id="KAH9419095.1"/>
    </source>
</evidence>
<accession>A0ABQ8J9N5</accession>